<proteinExistence type="predicted"/>
<reference evidence="1 2" key="1">
    <citation type="submission" date="2015-04" db="EMBL/GenBank/DDBJ databases">
        <authorList>
            <person name="Syromyatnikov M.Y."/>
            <person name="Popov V.N."/>
        </authorList>
    </citation>
    <scope>NUCLEOTIDE SEQUENCE [LARGE SCALE GENOMIC DNA]</scope>
</reference>
<dbReference type="AlphaFoldDB" id="A0A1J1IV35"/>
<protein>
    <submittedName>
        <fullName evidence="1">CLUMA_CG016687, isoform A</fullName>
    </submittedName>
</protein>
<name>A0A1J1IV35_9DIPT</name>
<keyword evidence="2" id="KW-1185">Reference proteome</keyword>
<evidence type="ECO:0000313" key="1">
    <source>
        <dbReference type="EMBL" id="CRL03570.1"/>
    </source>
</evidence>
<gene>
    <name evidence="1" type="ORF">CLUMA_CG016687</name>
</gene>
<evidence type="ECO:0000313" key="2">
    <source>
        <dbReference type="Proteomes" id="UP000183832"/>
    </source>
</evidence>
<organism evidence="1 2">
    <name type="scientific">Clunio marinus</name>
    <dbReference type="NCBI Taxonomy" id="568069"/>
    <lineage>
        <taxon>Eukaryota</taxon>
        <taxon>Metazoa</taxon>
        <taxon>Ecdysozoa</taxon>
        <taxon>Arthropoda</taxon>
        <taxon>Hexapoda</taxon>
        <taxon>Insecta</taxon>
        <taxon>Pterygota</taxon>
        <taxon>Neoptera</taxon>
        <taxon>Endopterygota</taxon>
        <taxon>Diptera</taxon>
        <taxon>Nematocera</taxon>
        <taxon>Chironomoidea</taxon>
        <taxon>Chironomidae</taxon>
        <taxon>Clunio</taxon>
    </lineage>
</organism>
<accession>A0A1J1IV35</accession>
<dbReference type="Proteomes" id="UP000183832">
    <property type="component" value="Unassembled WGS sequence"/>
</dbReference>
<sequence length="95" mass="11113">MWAMWKQGGGKKKGLEDTFLTIEFCCLVFILDPDGKTSFGIITKSDFKNAWHLLELHYSQLYCHFTWLLCGWRGKIEKSFTWIIANLKHPLLCTL</sequence>
<dbReference type="EMBL" id="CVRI01000059">
    <property type="protein sequence ID" value="CRL03570.1"/>
    <property type="molecule type" value="Genomic_DNA"/>
</dbReference>